<reference evidence="1 2" key="1">
    <citation type="submission" date="2015-04" db="EMBL/GenBank/DDBJ databases">
        <title>Complete genome sequence of Schizopora paradoxa KUC8140, a cosmopolitan wood degrader in East Asia.</title>
        <authorList>
            <consortium name="DOE Joint Genome Institute"/>
            <person name="Min B."/>
            <person name="Park H."/>
            <person name="Jang Y."/>
            <person name="Kim J.-J."/>
            <person name="Kim K.H."/>
            <person name="Pangilinan J."/>
            <person name="Lipzen A."/>
            <person name="Riley R."/>
            <person name="Grigoriev I.V."/>
            <person name="Spatafora J.W."/>
            <person name="Choi I.-G."/>
        </authorList>
    </citation>
    <scope>NUCLEOTIDE SEQUENCE [LARGE SCALE GENOMIC DNA]</scope>
    <source>
        <strain evidence="1 2">KUC8140</strain>
    </source>
</reference>
<dbReference type="AlphaFoldDB" id="A0A0H2R3H2"/>
<sequence>CAAFHQAEKSFVYIANLLDGVDQYSFPDFGRVRCFTISVGINCPIQVSTAQDGAWVVCGGTNGSANIFNAATGDVLQELVHDSGTQYCSILIKKQGLLMVT</sequence>
<evidence type="ECO:0000313" key="2">
    <source>
        <dbReference type="Proteomes" id="UP000053477"/>
    </source>
</evidence>
<evidence type="ECO:0000313" key="1">
    <source>
        <dbReference type="EMBL" id="KLO03998.1"/>
    </source>
</evidence>
<keyword evidence="2" id="KW-1185">Reference proteome</keyword>
<dbReference type="Proteomes" id="UP000053477">
    <property type="component" value="Unassembled WGS sequence"/>
</dbReference>
<name>A0A0H2R3H2_9AGAM</name>
<dbReference type="EMBL" id="KQ086803">
    <property type="protein sequence ID" value="KLO03998.1"/>
    <property type="molecule type" value="Genomic_DNA"/>
</dbReference>
<dbReference type="OrthoDB" id="3238562at2759"/>
<accession>A0A0H2R3H2</accession>
<dbReference type="InterPro" id="IPR011047">
    <property type="entry name" value="Quinoprotein_ADH-like_sf"/>
</dbReference>
<dbReference type="SUPFAM" id="SSF50998">
    <property type="entry name" value="Quinoprotein alcohol dehydrogenase-like"/>
    <property type="match status" value="1"/>
</dbReference>
<evidence type="ECO:0008006" key="3">
    <source>
        <dbReference type="Google" id="ProtNLM"/>
    </source>
</evidence>
<protein>
    <recommendedName>
        <fullName evidence="3">WD40 repeat-like protein</fullName>
    </recommendedName>
</protein>
<proteinExistence type="predicted"/>
<organism evidence="1 2">
    <name type="scientific">Schizopora paradoxa</name>
    <dbReference type="NCBI Taxonomy" id="27342"/>
    <lineage>
        <taxon>Eukaryota</taxon>
        <taxon>Fungi</taxon>
        <taxon>Dikarya</taxon>
        <taxon>Basidiomycota</taxon>
        <taxon>Agaricomycotina</taxon>
        <taxon>Agaricomycetes</taxon>
        <taxon>Hymenochaetales</taxon>
        <taxon>Schizoporaceae</taxon>
        <taxon>Schizopora</taxon>
    </lineage>
</organism>
<gene>
    <name evidence="1" type="ORF">SCHPADRAFT_841146</name>
</gene>
<dbReference type="InParanoid" id="A0A0H2R3H2"/>
<feature type="non-terminal residue" evidence="1">
    <location>
        <position position="1"/>
    </location>
</feature>